<reference evidence="1" key="2">
    <citation type="submission" date="2015-06" db="UniProtKB">
        <authorList>
            <consortium name="EnsemblMetazoa"/>
        </authorList>
    </citation>
    <scope>IDENTIFICATION</scope>
</reference>
<evidence type="ECO:0000313" key="1">
    <source>
        <dbReference type="EnsemblMetazoa" id="tetur15g01650.1"/>
    </source>
</evidence>
<accession>T1KMH6</accession>
<organism evidence="1 2">
    <name type="scientific">Tetranychus urticae</name>
    <name type="common">Two-spotted spider mite</name>
    <dbReference type="NCBI Taxonomy" id="32264"/>
    <lineage>
        <taxon>Eukaryota</taxon>
        <taxon>Metazoa</taxon>
        <taxon>Ecdysozoa</taxon>
        <taxon>Arthropoda</taxon>
        <taxon>Chelicerata</taxon>
        <taxon>Arachnida</taxon>
        <taxon>Acari</taxon>
        <taxon>Acariformes</taxon>
        <taxon>Trombidiformes</taxon>
        <taxon>Prostigmata</taxon>
        <taxon>Eleutherengona</taxon>
        <taxon>Raphignathae</taxon>
        <taxon>Tetranychoidea</taxon>
        <taxon>Tetranychidae</taxon>
        <taxon>Tetranychus</taxon>
    </lineage>
</organism>
<dbReference type="HOGENOM" id="CLU_2925550_0_0_1"/>
<reference evidence="2" key="1">
    <citation type="submission" date="2011-08" db="EMBL/GenBank/DDBJ databases">
        <authorList>
            <person name="Rombauts S."/>
        </authorList>
    </citation>
    <scope>NUCLEOTIDE SEQUENCE</scope>
    <source>
        <strain evidence="2">London</strain>
    </source>
</reference>
<keyword evidence="2" id="KW-1185">Reference proteome</keyword>
<name>T1KMH6_TETUR</name>
<dbReference type="AlphaFoldDB" id="T1KMH6"/>
<evidence type="ECO:0000313" key="2">
    <source>
        <dbReference type="Proteomes" id="UP000015104"/>
    </source>
</evidence>
<protein>
    <submittedName>
        <fullName evidence="1">Uncharacterized protein</fullName>
    </submittedName>
</protein>
<dbReference type="EnsemblMetazoa" id="tetur15g01650.1">
    <property type="protein sequence ID" value="tetur15g01650.1"/>
    <property type="gene ID" value="tetur15g01650"/>
</dbReference>
<proteinExistence type="predicted"/>
<dbReference type="EMBL" id="CAEY01000244">
    <property type="status" value="NOT_ANNOTATED_CDS"/>
    <property type="molecule type" value="Genomic_DNA"/>
</dbReference>
<dbReference type="Proteomes" id="UP000015104">
    <property type="component" value="Unassembled WGS sequence"/>
</dbReference>
<sequence>MEDQLNGSSLGNLLLPEAFGHDFLITGQCEAVDNLKGDVEGDLDERLKQLDKMTKVKAKMT</sequence>